<evidence type="ECO:0000313" key="3">
    <source>
        <dbReference type="Proteomes" id="UP000177691"/>
    </source>
</evidence>
<keyword evidence="1" id="KW-1133">Transmembrane helix</keyword>
<comment type="caution">
    <text evidence="2">The sequence shown here is derived from an EMBL/GenBank/DDBJ whole genome shotgun (WGS) entry which is preliminary data.</text>
</comment>
<gene>
    <name evidence="2" type="ORF">A3D54_00420</name>
</gene>
<sequence>MKRNLKKIKRRKNCFNVFMLSCFNDRGFGVLEVVVVAGIIVIGLLPLVALVMQSVTSSQVNKNKLIAVMLAQEGIELVRNRRDSNWQNSVSWAEMTANPVAANGLKGDGNYRVENNSGVISFADVTGVSDANARLIIDGDGVYRHSGAGEQTPFYRLMEAGNSASCLESECLIATSTVQWQERGGTKNYSITVEMYDWK</sequence>
<evidence type="ECO:0000313" key="2">
    <source>
        <dbReference type="EMBL" id="OGF18429.1"/>
    </source>
</evidence>
<dbReference type="AlphaFoldDB" id="A0A1F5RVH8"/>
<feature type="transmembrane region" description="Helical" evidence="1">
    <location>
        <begin position="28"/>
        <end position="52"/>
    </location>
</feature>
<evidence type="ECO:0000256" key="1">
    <source>
        <dbReference type="SAM" id="Phobius"/>
    </source>
</evidence>
<organism evidence="2 3">
    <name type="scientific">Candidatus Falkowbacteria bacterium RIFCSPHIGHO2_02_FULL_45_15</name>
    <dbReference type="NCBI Taxonomy" id="1797987"/>
    <lineage>
        <taxon>Bacteria</taxon>
        <taxon>Candidatus Falkowiibacteriota</taxon>
    </lineage>
</organism>
<name>A0A1F5RVH8_9BACT</name>
<evidence type="ECO:0008006" key="4">
    <source>
        <dbReference type="Google" id="ProtNLM"/>
    </source>
</evidence>
<protein>
    <recommendedName>
        <fullName evidence="4">Type 4 fimbrial biogenesis protein PilX N-terminal domain-containing protein</fullName>
    </recommendedName>
</protein>
<keyword evidence="1" id="KW-0812">Transmembrane</keyword>
<reference evidence="2 3" key="1">
    <citation type="journal article" date="2016" name="Nat. Commun.">
        <title>Thousands of microbial genomes shed light on interconnected biogeochemical processes in an aquifer system.</title>
        <authorList>
            <person name="Anantharaman K."/>
            <person name="Brown C.T."/>
            <person name="Hug L.A."/>
            <person name="Sharon I."/>
            <person name="Castelle C.J."/>
            <person name="Probst A.J."/>
            <person name="Thomas B.C."/>
            <person name="Singh A."/>
            <person name="Wilkins M.J."/>
            <person name="Karaoz U."/>
            <person name="Brodie E.L."/>
            <person name="Williams K.H."/>
            <person name="Hubbard S.S."/>
            <person name="Banfield J.F."/>
        </authorList>
    </citation>
    <scope>NUCLEOTIDE SEQUENCE [LARGE SCALE GENOMIC DNA]</scope>
</reference>
<dbReference type="EMBL" id="MFFU01000045">
    <property type="protein sequence ID" value="OGF18429.1"/>
    <property type="molecule type" value="Genomic_DNA"/>
</dbReference>
<keyword evidence="1" id="KW-0472">Membrane</keyword>
<dbReference type="Proteomes" id="UP000177691">
    <property type="component" value="Unassembled WGS sequence"/>
</dbReference>
<proteinExistence type="predicted"/>
<accession>A0A1F5RVH8</accession>